<accession>A0A0F3K488</accession>
<sequence length="126" mass="13457">MRSLRIRVTFGCGVLALMASGTALAACSAKDFAIEAFAVKLQQGSGQPRFSMKGQLVNHCTEAAAAQIRIDAKDAAGKVLSSKQGWPAGTSNIEPGKAVDFDLGRLFRYQPDMSDYTVLVSDAKTW</sequence>
<dbReference type="OrthoDB" id="5959567at2"/>
<dbReference type="EMBL" id="JZRB01000065">
    <property type="protein sequence ID" value="KJV25807.1"/>
    <property type="molecule type" value="Genomic_DNA"/>
</dbReference>
<dbReference type="PATRIC" id="fig|345309.4.peg.3754"/>
<evidence type="ECO:0008006" key="4">
    <source>
        <dbReference type="Google" id="ProtNLM"/>
    </source>
</evidence>
<reference evidence="2 3" key="1">
    <citation type="submission" date="2015-03" db="EMBL/GenBank/DDBJ databases">
        <title>Draft genome sequence of Luteibacter yeojuensis strain SU11.</title>
        <authorList>
            <person name="Sulaiman J."/>
            <person name="Priya K."/>
            <person name="Chan K.-G."/>
        </authorList>
    </citation>
    <scope>NUCLEOTIDE SEQUENCE [LARGE SCALE GENOMIC DNA]</scope>
    <source>
        <strain evidence="2 3">SU11</strain>
    </source>
</reference>
<keyword evidence="1" id="KW-0732">Signal</keyword>
<feature type="chain" id="PRO_5002462641" description="Lipoprotein" evidence="1">
    <location>
        <begin position="26"/>
        <end position="126"/>
    </location>
</feature>
<evidence type="ECO:0000313" key="3">
    <source>
        <dbReference type="Proteomes" id="UP000033651"/>
    </source>
</evidence>
<dbReference type="AlphaFoldDB" id="A0A0F3K488"/>
<comment type="caution">
    <text evidence="2">The sequence shown here is derived from an EMBL/GenBank/DDBJ whole genome shotgun (WGS) entry which is preliminary data.</text>
</comment>
<organism evidence="2 3">
    <name type="scientific">Luteibacter yeojuensis</name>
    <dbReference type="NCBI Taxonomy" id="345309"/>
    <lineage>
        <taxon>Bacteria</taxon>
        <taxon>Pseudomonadati</taxon>
        <taxon>Pseudomonadota</taxon>
        <taxon>Gammaproteobacteria</taxon>
        <taxon>Lysobacterales</taxon>
        <taxon>Rhodanobacteraceae</taxon>
        <taxon>Luteibacter</taxon>
    </lineage>
</organism>
<name>A0A0F3K488_9GAMM</name>
<evidence type="ECO:0000313" key="2">
    <source>
        <dbReference type="EMBL" id="KJV25807.1"/>
    </source>
</evidence>
<feature type="signal peptide" evidence="1">
    <location>
        <begin position="1"/>
        <end position="25"/>
    </location>
</feature>
<dbReference type="PROSITE" id="PS51257">
    <property type="entry name" value="PROKAR_LIPOPROTEIN"/>
    <property type="match status" value="1"/>
</dbReference>
<dbReference type="Proteomes" id="UP000033651">
    <property type="component" value="Unassembled WGS sequence"/>
</dbReference>
<gene>
    <name evidence="2" type="ORF">VI08_19455</name>
</gene>
<keyword evidence="3" id="KW-1185">Reference proteome</keyword>
<proteinExistence type="predicted"/>
<evidence type="ECO:0000256" key="1">
    <source>
        <dbReference type="SAM" id="SignalP"/>
    </source>
</evidence>
<protein>
    <recommendedName>
        <fullName evidence="4">Lipoprotein</fullName>
    </recommendedName>
</protein>
<dbReference type="RefSeq" id="WP_045831303.1">
    <property type="nucleotide sequence ID" value="NZ_JZRB01000065.1"/>
</dbReference>